<organism evidence="4 5">
    <name type="scientific">Roseicella aquatilis</name>
    <dbReference type="NCBI Taxonomy" id="2527868"/>
    <lineage>
        <taxon>Bacteria</taxon>
        <taxon>Pseudomonadati</taxon>
        <taxon>Pseudomonadota</taxon>
        <taxon>Alphaproteobacteria</taxon>
        <taxon>Acetobacterales</taxon>
        <taxon>Roseomonadaceae</taxon>
        <taxon>Roseicella</taxon>
    </lineage>
</organism>
<keyword evidence="1 2" id="KW-0129">CBS domain</keyword>
<dbReference type="PANTHER" id="PTHR43080:SF2">
    <property type="entry name" value="CBS DOMAIN-CONTAINING PROTEIN"/>
    <property type="match status" value="1"/>
</dbReference>
<accession>A0A4V2WLW7</accession>
<dbReference type="CDD" id="cd04622">
    <property type="entry name" value="CBS_pair_HRP1_like"/>
    <property type="match status" value="1"/>
</dbReference>
<dbReference type="OrthoDB" id="9802114at2"/>
<dbReference type="PROSITE" id="PS51371">
    <property type="entry name" value="CBS"/>
    <property type="match status" value="2"/>
</dbReference>
<feature type="domain" description="CBS" evidence="3">
    <location>
        <begin position="66"/>
        <end position="123"/>
    </location>
</feature>
<dbReference type="InterPro" id="IPR000644">
    <property type="entry name" value="CBS_dom"/>
</dbReference>
<dbReference type="InterPro" id="IPR051257">
    <property type="entry name" value="Diverse_CBS-Domain"/>
</dbReference>
<dbReference type="EMBL" id="SKBM01000004">
    <property type="protein sequence ID" value="TCZ65025.1"/>
    <property type="molecule type" value="Genomic_DNA"/>
</dbReference>
<evidence type="ECO:0000259" key="3">
    <source>
        <dbReference type="PROSITE" id="PS51371"/>
    </source>
</evidence>
<dbReference type="SUPFAM" id="SSF54631">
    <property type="entry name" value="CBS-domain pair"/>
    <property type="match status" value="1"/>
</dbReference>
<dbReference type="AlphaFoldDB" id="A0A4V2WLW7"/>
<dbReference type="PANTHER" id="PTHR43080">
    <property type="entry name" value="CBS DOMAIN-CONTAINING PROTEIN CBSX3, MITOCHONDRIAL"/>
    <property type="match status" value="1"/>
</dbReference>
<protein>
    <submittedName>
        <fullName evidence="4">CBS domain-containing protein</fullName>
    </submittedName>
</protein>
<dbReference type="SMART" id="SM00116">
    <property type="entry name" value="CBS"/>
    <property type="match status" value="2"/>
</dbReference>
<dbReference type="Gene3D" id="3.10.580.10">
    <property type="entry name" value="CBS-domain"/>
    <property type="match status" value="1"/>
</dbReference>
<evidence type="ECO:0000313" key="4">
    <source>
        <dbReference type="EMBL" id="TCZ65025.1"/>
    </source>
</evidence>
<dbReference type="Proteomes" id="UP000295023">
    <property type="component" value="Unassembled WGS sequence"/>
</dbReference>
<name>A0A4V2WLW7_9PROT</name>
<keyword evidence="5" id="KW-1185">Reference proteome</keyword>
<evidence type="ECO:0000256" key="2">
    <source>
        <dbReference type="PROSITE-ProRule" id="PRU00703"/>
    </source>
</evidence>
<dbReference type="InterPro" id="IPR046342">
    <property type="entry name" value="CBS_dom_sf"/>
</dbReference>
<dbReference type="Pfam" id="PF00571">
    <property type="entry name" value="CBS"/>
    <property type="match status" value="2"/>
</dbReference>
<reference evidence="4 5" key="1">
    <citation type="submission" date="2019-03" db="EMBL/GenBank/DDBJ databases">
        <title>Paracraurococcus aquatilis NE82 genome sequence.</title>
        <authorList>
            <person name="Zhao Y."/>
            <person name="Du Z."/>
        </authorList>
    </citation>
    <scope>NUCLEOTIDE SEQUENCE [LARGE SCALE GENOMIC DNA]</scope>
    <source>
        <strain evidence="4 5">NE82</strain>
    </source>
</reference>
<feature type="domain" description="CBS" evidence="3">
    <location>
        <begin position="1"/>
        <end position="57"/>
    </location>
</feature>
<evidence type="ECO:0000313" key="5">
    <source>
        <dbReference type="Proteomes" id="UP000295023"/>
    </source>
</evidence>
<gene>
    <name evidence="4" type="ORF">EXY23_06060</name>
</gene>
<sequence>MSRDVEFIGAEAPVKEAAELMGELEVGALPVGGAEAMQGILTDRDILYRLVAAGRDPTATRVREVMSSPVVTCRPEDTVQAAMDLMAAHHVRRLPVCDPAGRVVGWITLSDLSRRLLLDSEALQGALREITEAPA</sequence>
<proteinExistence type="predicted"/>
<evidence type="ECO:0000256" key="1">
    <source>
        <dbReference type="ARBA" id="ARBA00023122"/>
    </source>
</evidence>
<comment type="caution">
    <text evidence="4">The sequence shown here is derived from an EMBL/GenBank/DDBJ whole genome shotgun (WGS) entry which is preliminary data.</text>
</comment>